<evidence type="ECO:0000256" key="1">
    <source>
        <dbReference type="SAM" id="Phobius"/>
    </source>
</evidence>
<comment type="caution">
    <text evidence="2">The sequence shown here is derived from an EMBL/GenBank/DDBJ whole genome shotgun (WGS) entry which is preliminary data.</text>
</comment>
<keyword evidence="1" id="KW-1133">Transmembrane helix</keyword>
<dbReference type="EMBL" id="LAJG01000014">
    <property type="protein sequence ID" value="KKB79816.1"/>
    <property type="molecule type" value="Genomic_DNA"/>
</dbReference>
<organism evidence="2 3">
    <name type="scientific">Devosia soli</name>
    <dbReference type="NCBI Taxonomy" id="361041"/>
    <lineage>
        <taxon>Bacteria</taxon>
        <taxon>Pseudomonadati</taxon>
        <taxon>Pseudomonadota</taxon>
        <taxon>Alphaproteobacteria</taxon>
        <taxon>Hyphomicrobiales</taxon>
        <taxon>Devosiaceae</taxon>
        <taxon>Devosia</taxon>
    </lineage>
</organism>
<protein>
    <submittedName>
        <fullName evidence="2">Uncharacterized protein</fullName>
    </submittedName>
</protein>
<reference evidence="2 3" key="1">
    <citation type="submission" date="2015-03" db="EMBL/GenBank/DDBJ databases">
        <authorList>
            <person name="Hassan Y.I."/>
            <person name="Lepp D."/>
            <person name="Zhou T."/>
        </authorList>
    </citation>
    <scope>NUCLEOTIDE SEQUENCE [LARGE SCALE GENOMIC DNA]</scope>
    <source>
        <strain evidence="2 3">GH2-10</strain>
    </source>
</reference>
<accession>A0A0F5LBP1</accession>
<dbReference type="AlphaFoldDB" id="A0A0F5LBP1"/>
<keyword evidence="3" id="KW-1185">Reference proteome</keyword>
<dbReference type="RefSeq" id="WP_152662483.1">
    <property type="nucleotide sequence ID" value="NZ_LAJG01000014.1"/>
</dbReference>
<gene>
    <name evidence="2" type="ORF">VW35_04790</name>
</gene>
<keyword evidence="1" id="KW-0812">Transmembrane</keyword>
<feature type="transmembrane region" description="Helical" evidence="1">
    <location>
        <begin position="20"/>
        <end position="39"/>
    </location>
</feature>
<evidence type="ECO:0000313" key="3">
    <source>
        <dbReference type="Proteomes" id="UP000033514"/>
    </source>
</evidence>
<dbReference type="OrthoDB" id="7959514at2"/>
<dbReference type="Proteomes" id="UP000033514">
    <property type="component" value="Unassembled WGS sequence"/>
</dbReference>
<keyword evidence="1" id="KW-0472">Membrane</keyword>
<proteinExistence type="predicted"/>
<evidence type="ECO:0000313" key="2">
    <source>
        <dbReference type="EMBL" id="KKB79816.1"/>
    </source>
</evidence>
<dbReference type="PATRIC" id="fig|361041.3.peg.264"/>
<sequence length="219" mass="23446">MSVSPQSAPAPAHISAMVQNLALIALGVMLAAVGAAYLVDQASRSDGRRLPALTDSAVIAQTVGGRELTIPENWFRFGEQMQSGFVSQVDLSVELALGPVEVTLLPRSRAKTSSELLDTVYVHQFKPGQINGVPGLVGQRLDDKDGYVGETVWYDALAPRPFVAKCIAAVEPGAPDKCVRTVHLASGLAAIYSFEAGVLLRWRDFDADMALWLDRIGAQ</sequence>
<name>A0A0F5LBP1_9HYPH</name>